<organism evidence="3 4">
    <name type="scientific">Qipengyuania aquimaris</name>
    <dbReference type="NCBI Taxonomy" id="255984"/>
    <lineage>
        <taxon>Bacteria</taxon>
        <taxon>Pseudomonadati</taxon>
        <taxon>Pseudomonadota</taxon>
        <taxon>Alphaproteobacteria</taxon>
        <taxon>Sphingomonadales</taxon>
        <taxon>Erythrobacteraceae</taxon>
        <taxon>Qipengyuania</taxon>
    </lineage>
</organism>
<dbReference type="InterPro" id="IPR029069">
    <property type="entry name" value="HotDog_dom_sf"/>
</dbReference>
<dbReference type="EMBL" id="JAHVKP010000001">
    <property type="protein sequence ID" value="MBY6218472.1"/>
    <property type="molecule type" value="Genomic_DNA"/>
</dbReference>
<proteinExistence type="predicted"/>
<reference evidence="3" key="1">
    <citation type="submission" date="2021-06" db="EMBL/GenBank/DDBJ databases">
        <title>50 bacteria genomes isolated from Dapeng, Shenzhen, China.</title>
        <authorList>
            <person name="Zheng W."/>
            <person name="Yu S."/>
            <person name="Huang Y."/>
        </authorList>
    </citation>
    <scope>NUCLEOTIDE SEQUENCE</scope>
    <source>
        <strain evidence="3">DP4N28-2</strain>
    </source>
</reference>
<name>A0A9Q3S1Z8_9SPHN</name>
<dbReference type="InterPro" id="IPR003736">
    <property type="entry name" value="PAAI_dom"/>
</dbReference>
<protein>
    <submittedName>
        <fullName evidence="3">PaaI family thioesterase</fullName>
    </submittedName>
</protein>
<dbReference type="NCBIfam" id="TIGR00369">
    <property type="entry name" value="unchar_dom_1"/>
    <property type="match status" value="1"/>
</dbReference>
<dbReference type="SUPFAM" id="SSF54637">
    <property type="entry name" value="Thioesterase/thiol ester dehydrase-isomerase"/>
    <property type="match status" value="1"/>
</dbReference>
<dbReference type="GO" id="GO:0016289">
    <property type="term" value="F:acyl-CoA hydrolase activity"/>
    <property type="evidence" value="ECO:0007669"/>
    <property type="project" value="UniProtKB-ARBA"/>
</dbReference>
<dbReference type="Proteomes" id="UP000824927">
    <property type="component" value="Unassembled WGS sequence"/>
</dbReference>
<comment type="caution">
    <text evidence="3">The sequence shown here is derived from an EMBL/GenBank/DDBJ whole genome shotgun (WGS) entry which is preliminary data.</text>
</comment>
<evidence type="ECO:0000259" key="2">
    <source>
        <dbReference type="Pfam" id="PF03061"/>
    </source>
</evidence>
<dbReference type="Pfam" id="PF03061">
    <property type="entry name" value="4HBT"/>
    <property type="match status" value="1"/>
</dbReference>
<evidence type="ECO:0000313" key="3">
    <source>
        <dbReference type="EMBL" id="MBY6218472.1"/>
    </source>
</evidence>
<dbReference type="InterPro" id="IPR006683">
    <property type="entry name" value="Thioestr_dom"/>
</dbReference>
<dbReference type="AlphaFoldDB" id="A0A9Q3S1Z8"/>
<sequence length="126" mass="13867">MGVEFESFDKEREEVVLRFTAPEHFRTPRGFCQGGLVAGFLDEVMGWAHVWATDHAEAPLNLEINMTLVRAVPIGPLKAKGRVVKRGRRVTYLESELFGLDGELLARATSTALVTERPGPSSENAG</sequence>
<accession>A0A9Q3S1Z8</accession>
<keyword evidence="1" id="KW-0378">Hydrolase</keyword>
<evidence type="ECO:0000313" key="4">
    <source>
        <dbReference type="Proteomes" id="UP000824927"/>
    </source>
</evidence>
<feature type="domain" description="Thioesterase" evidence="2">
    <location>
        <begin position="30"/>
        <end position="105"/>
    </location>
</feature>
<evidence type="ECO:0000256" key="1">
    <source>
        <dbReference type="ARBA" id="ARBA00022801"/>
    </source>
</evidence>
<dbReference type="Gene3D" id="3.10.129.10">
    <property type="entry name" value="Hotdog Thioesterase"/>
    <property type="match status" value="1"/>
</dbReference>
<dbReference type="CDD" id="cd03443">
    <property type="entry name" value="PaaI_thioesterase"/>
    <property type="match status" value="1"/>
</dbReference>
<gene>
    <name evidence="3" type="ORF">KUV31_08965</name>
</gene>